<feature type="region of interest" description="Disordered" evidence="1">
    <location>
        <begin position="23"/>
        <end position="45"/>
    </location>
</feature>
<accession>A0A0R2LFY5</accession>
<gene>
    <name evidence="3" type="ORF">IV57_GL000854</name>
</gene>
<dbReference type="Proteomes" id="UP000051006">
    <property type="component" value="Unassembled WGS sequence"/>
</dbReference>
<feature type="signal peptide" evidence="2">
    <location>
        <begin position="1"/>
        <end position="18"/>
    </location>
</feature>
<name>A0A0R2LFY5_9LACO</name>
<evidence type="ECO:0000313" key="3">
    <source>
        <dbReference type="EMBL" id="KRN98741.1"/>
    </source>
</evidence>
<dbReference type="PATRIC" id="fig|993692.3.peg.864"/>
<evidence type="ECO:0000256" key="1">
    <source>
        <dbReference type="SAM" id="MobiDB-lite"/>
    </source>
</evidence>
<dbReference type="AlphaFoldDB" id="A0A0R2LFY5"/>
<feature type="region of interest" description="Disordered" evidence="1">
    <location>
        <begin position="205"/>
        <end position="227"/>
    </location>
</feature>
<evidence type="ECO:0008006" key="5">
    <source>
        <dbReference type="Google" id="ProtNLM"/>
    </source>
</evidence>
<reference evidence="3 4" key="1">
    <citation type="journal article" date="2015" name="Genome Announc.">
        <title>Expanding the biotechnology potential of lactobacilli through comparative genomics of 213 strains and associated genera.</title>
        <authorList>
            <person name="Sun Z."/>
            <person name="Harris H.M."/>
            <person name="McCann A."/>
            <person name="Guo C."/>
            <person name="Argimon S."/>
            <person name="Zhang W."/>
            <person name="Yang X."/>
            <person name="Jeffery I.B."/>
            <person name="Cooney J.C."/>
            <person name="Kagawa T.F."/>
            <person name="Liu W."/>
            <person name="Song Y."/>
            <person name="Salvetti E."/>
            <person name="Wrobel A."/>
            <person name="Rasinkangas P."/>
            <person name="Parkhill J."/>
            <person name="Rea M.C."/>
            <person name="O'Sullivan O."/>
            <person name="Ritari J."/>
            <person name="Douillard F.P."/>
            <person name="Paul Ross R."/>
            <person name="Yang R."/>
            <person name="Briner A.E."/>
            <person name="Felis G.E."/>
            <person name="de Vos W.M."/>
            <person name="Barrangou R."/>
            <person name="Klaenhammer T.R."/>
            <person name="Caufield P.W."/>
            <person name="Cui Y."/>
            <person name="Zhang H."/>
            <person name="O'Toole P.W."/>
        </authorList>
    </citation>
    <scope>NUCLEOTIDE SEQUENCE [LARGE SCALE GENOMIC DNA]</scope>
    <source>
        <strain evidence="3 4">DSM 24716</strain>
    </source>
</reference>
<keyword evidence="2" id="KW-0732">Signal</keyword>
<proteinExistence type="predicted"/>
<sequence>MKKHWGIIIIALAVFTLAGCGNNSQSKSSNAKHVTTHKVDPTKPKVKTSTAFSGRVFTGDWTLNMSPIMFKGDQFIWKYNVPIKMDSTDDDPNGGIYELASLQGNYSYNPKTKVITLHVNKQSKGYLGTDEGLNENKYQSIANASLPSQIHLQCQAKASSGQKYLKLLDSGLHIDSPMFEGNSSGFTYESMVRKYGVNNIGSMMQKETSAETQDSDSQSSDSQNTTINSAQDFSNFLKKYDITSDDEIVANGDSSKEYKGYYMENYSEAYDNPGSVEPDEMVHAKYMVTIPSSEEEIYIFGTNGRIYSGRSSSRSEVQVAVPLNTEYNKRLNNN</sequence>
<evidence type="ECO:0000256" key="2">
    <source>
        <dbReference type="SAM" id="SignalP"/>
    </source>
</evidence>
<dbReference type="OrthoDB" id="2329857at2"/>
<keyword evidence="4" id="KW-1185">Reference proteome</keyword>
<feature type="compositionally biased region" description="Polar residues" evidence="1">
    <location>
        <begin position="23"/>
        <end position="33"/>
    </location>
</feature>
<dbReference type="PROSITE" id="PS51257">
    <property type="entry name" value="PROKAR_LIPOPROTEIN"/>
    <property type="match status" value="1"/>
</dbReference>
<comment type="caution">
    <text evidence="3">The sequence shown here is derived from an EMBL/GenBank/DDBJ whole genome shotgun (WGS) entry which is preliminary data.</text>
</comment>
<feature type="chain" id="PRO_5038551254" description="Lipoprotein" evidence="2">
    <location>
        <begin position="19"/>
        <end position="334"/>
    </location>
</feature>
<organism evidence="3 4">
    <name type="scientific">Companilactobacillus kimchiensis</name>
    <dbReference type="NCBI Taxonomy" id="993692"/>
    <lineage>
        <taxon>Bacteria</taxon>
        <taxon>Bacillati</taxon>
        <taxon>Bacillota</taxon>
        <taxon>Bacilli</taxon>
        <taxon>Lactobacillales</taxon>
        <taxon>Lactobacillaceae</taxon>
        <taxon>Companilactobacillus</taxon>
    </lineage>
</organism>
<dbReference type="RefSeq" id="WP_057881194.1">
    <property type="nucleotide sequence ID" value="NZ_JQCF01000018.1"/>
</dbReference>
<dbReference type="EMBL" id="JQCF01000018">
    <property type="protein sequence ID" value="KRN98741.1"/>
    <property type="molecule type" value="Genomic_DNA"/>
</dbReference>
<protein>
    <recommendedName>
        <fullName evidence="5">Lipoprotein</fullName>
    </recommendedName>
</protein>
<evidence type="ECO:0000313" key="4">
    <source>
        <dbReference type="Proteomes" id="UP000051006"/>
    </source>
</evidence>